<keyword evidence="1" id="KW-0732">Signal</keyword>
<dbReference type="AlphaFoldDB" id="A0A2Z6B1M7"/>
<organism evidence="2 3">
    <name type="scientific">Desulfovibrio ferrophilus</name>
    <dbReference type="NCBI Taxonomy" id="241368"/>
    <lineage>
        <taxon>Bacteria</taxon>
        <taxon>Pseudomonadati</taxon>
        <taxon>Thermodesulfobacteriota</taxon>
        <taxon>Desulfovibrionia</taxon>
        <taxon>Desulfovibrionales</taxon>
        <taxon>Desulfovibrionaceae</taxon>
        <taxon>Desulfovibrio</taxon>
    </lineage>
</organism>
<name>A0A2Z6B1M7_9BACT</name>
<reference evidence="2 3" key="1">
    <citation type="journal article" date="2018" name="Sci. Adv.">
        <title>Multi-heme cytochromes provide a pathway for survival in energy-limited environments.</title>
        <authorList>
            <person name="Deng X."/>
            <person name="Dohmae N."/>
            <person name="Nealson K.H."/>
            <person name="Hashimoto K."/>
            <person name="Okamoto A."/>
        </authorList>
    </citation>
    <scope>NUCLEOTIDE SEQUENCE [LARGE SCALE GENOMIC DNA]</scope>
    <source>
        <strain evidence="2 3">IS5</strain>
    </source>
</reference>
<feature type="chain" id="PRO_5016300727" description="DUF4412 domain-containing protein" evidence="1">
    <location>
        <begin position="24"/>
        <end position="235"/>
    </location>
</feature>
<dbReference type="Proteomes" id="UP000269883">
    <property type="component" value="Chromosome"/>
</dbReference>
<evidence type="ECO:0008006" key="4">
    <source>
        <dbReference type="Google" id="ProtNLM"/>
    </source>
</evidence>
<evidence type="ECO:0000256" key="1">
    <source>
        <dbReference type="SAM" id="SignalP"/>
    </source>
</evidence>
<proteinExistence type="predicted"/>
<keyword evidence="3" id="KW-1185">Reference proteome</keyword>
<accession>A0A2Z6B1M7</accession>
<dbReference type="OrthoDB" id="5405739at2"/>
<dbReference type="KEGG" id="dfl:DFE_2701"/>
<gene>
    <name evidence="2" type="ORF">DFE_2701</name>
</gene>
<protein>
    <recommendedName>
        <fullName evidence="4">DUF4412 domain-containing protein</fullName>
    </recommendedName>
</protein>
<dbReference type="RefSeq" id="WP_126380374.1">
    <property type="nucleotide sequence ID" value="NZ_AP017378.1"/>
</dbReference>
<feature type="signal peptide" evidence="1">
    <location>
        <begin position="1"/>
        <end position="23"/>
    </location>
</feature>
<evidence type="ECO:0000313" key="3">
    <source>
        <dbReference type="Proteomes" id="UP000269883"/>
    </source>
</evidence>
<evidence type="ECO:0000313" key="2">
    <source>
        <dbReference type="EMBL" id="BBD09427.1"/>
    </source>
</evidence>
<dbReference type="EMBL" id="AP017378">
    <property type="protein sequence ID" value="BBD09427.1"/>
    <property type="molecule type" value="Genomic_DNA"/>
</dbReference>
<sequence length="235" mass="26329">MRHILSLLILALCVLYASAPAQAFSGQSVRLMYEERTGDVTSTKEYLVEKTPSGYRIVLFNQGIKRVIVTDDDLDTQVEDFDNPATGDHLTFRREDGGLRLTGTLDNKPMDKSFEADGLWYGSVLLLRDAVLAGKEKSAFIVTKPEEERVITLVAIRQETETLMIGGKPCETVKYKYTVPGFQGLFWKSYYWYRTSDGLLVKTEETRGMPGTAKVYSELKAEAVLPQMPAVAQLP</sequence>